<dbReference type="PANTHER" id="PTHR24024">
    <property type="entry name" value="PULMONARY SURFACTANT-ASSOCIATED PROTEIN A"/>
    <property type="match status" value="1"/>
</dbReference>
<dbReference type="InterPro" id="IPR051077">
    <property type="entry name" value="Ca-dependent_lectin"/>
</dbReference>
<name>K1RIR2_MAGGI</name>
<dbReference type="InParanoid" id="K1RIR2"/>
<dbReference type="GO" id="GO:0005615">
    <property type="term" value="C:extracellular space"/>
    <property type="evidence" value="ECO:0007669"/>
    <property type="project" value="TreeGrafter"/>
</dbReference>
<organism evidence="1">
    <name type="scientific">Magallana gigas</name>
    <name type="common">Pacific oyster</name>
    <name type="synonym">Crassostrea gigas</name>
    <dbReference type="NCBI Taxonomy" id="29159"/>
    <lineage>
        <taxon>Eukaryota</taxon>
        <taxon>Metazoa</taxon>
        <taxon>Spiralia</taxon>
        <taxon>Lophotrochozoa</taxon>
        <taxon>Mollusca</taxon>
        <taxon>Bivalvia</taxon>
        <taxon>Autobranchia</taxon>
        <taxon>Pteriomorphia</taxon>
        <taxon>Ostreida</taxon>
        <taxon>Ostreoidea</taxon>
        <taxon>Ostreidae</taxon>
        <taxon>Magallana</taxon>
    </lineage>
</organism>
<protein>
    <submittedName>
        <fullName evidence="1">Short-chain collagen C4</fullName>
    </submittedName>
</protein>
<reference evidence="1" key="1">
    <citation type="journal article" date="2012" name="Nature">
        <title>The oyster genome reveals stress adaptation and complexity of shell formation.</title>
        <authorList>
            <person name="Zhang G."/>
            <person name="Fang X."/>
            <person name="Guo X."/>
            <person name="Li L."/>
            <person name="Luo R."/>
            <person name="Xu F."/>
            <person name="Yang P."/>
            <person name="Zhang L."/>
            <person name="Wang X."/>
            <person name="Qi H."/>
            <person name="Xiong Z."/>
            <person name="Que H."/>
            <person name="Xie Y."/>
            <person name="Holland P.W."/>
            <person name="Paps J."/>
            <person name="Zhu Y."/>
            <person name="Wu F."/>
            <person name="Chen Y."/>
            <person name="Wang J."/>
            <person name="Peng C."/>
            <person name="Meng J."/>
            <person name="Yang L."/>
            <person name="Liu J."/>
            <person name="Wen B."/>
            <person name="Zhang N."/>
            <person name="Huang Z."/>
            <person name="Zhu Q."/>
            <person name="Feng Y."/>
            <person name="Mount A."/>
            <person name="Hedgecock D."/>
            <person name="Xu Z."/>
            <person name="Liu Y."/>
            <person name="Domazet-Loso T."/>
            <person name="Du Y."/>
            <person name="Sun X."/>
            <person name="Zhang S."/>
            <person name="Liu B."/>
            <person name="Cheng P."/>
            <person name="Jiang X."/>
            <person name="Li J."/>
            <person name="Fan D."/>
            <person name="Wang W."/>
            <person name="Fu W."/>
            <person name="Wang T."/>
            <person name="Wang B."/>
            <person name="Zhang J."/>
            <person name="Peng Z."/>
            <person name="Li Y."/>
            <person name="Li N."/>
            <person name="Wang J."/>
            <person name="Chen M."/>
            <person name="He Y."/>
            <person name="Tan F."/>
            <person name="Song X."/>
            <person name="Zheng Q."/>
            <person name="Huang R."/>
            <person name="Yang H."/>
            <person name="Du X."/>
            <person name="Chen L."/>
            <person name="Yang M."/>
            <person name="Gaffney P.M."/>
            <person name="Wang S."/>
            <person name="Luo L."/>
            <person name="She Z."/>
            <person name="Ming Y."/>
            <person name="Huang W."/>
            <person name="Zhang S."/>
            <person name="Huang B."/>
            <person name="Zhang Y."/>
            <person name="Qu T."/>
            <person name="Ni P."/>
            <person name="Miao G."/>
            <person name="Wang J."/>
            <person name="Wang Q."/>
            <person name="Steinberg C.E."/>
            <person name="Wang H."/>
            <person name="Li N."/>
            <person name="Qian L."/>
            <person name="Zhang G."/>
            <person name="Li Y."/>
            <person name="Yang H."/>
            <person name="Liu X."/>
            <person name="Wang J."/>
            <person name="Yin Y."/>
            <person name="Wang J."/>
        </authorList>
    </citation>
    <scope>NUCLEOTIDE SEQUENCE [LARGE SCALE GENOMIC DNA]</scope>
    <source>
        <strain evidence="1">05x7-T-G4-1.051#20</strain>
    </source>
</reference>
<dbReference type="HOGENOM" id="CLU_703178_0_0_1"/>
<gene>
    <name evidence="1" type="ORF">CGI_10014692</name>
</gene>
<keyword evidence="1" id="KW-0176">Collagen</keyword>
<proteinExistence type="predicted"/>
<evidence type="ECO:0000313" key="1">
    <source>
        <dbReference type="EMBL" id="EKC34066.1"/>
    </source>
</evidence>
<dbReference type="GO" id="GO:0005581">
    <property type="term" value="C:collagen trimer"/>
    <property type="evidence" value="ECO:0007669"/>
    <property type="project" value="UniProtKB-KW"/>
</dbReference>
<sequence>MSTAPDPSIGVKFITDKRRNYKFKFILDIHRNLKLTGTSNGRAVYTRWGKKICPRDAKIVLSERKTCNNGWKLEYHGYLMAGHHGHDAGTTYTCVDSDPERLQGGQTNNDGYLFYMVEAICGSRKCPPYVEGREFVCAMMNFMLFVMILAVVQSEEKNGSCKDMLQGYLTGQLSSALGAYQVEALKREFKSFTDVIEKSMKAFEKNVETKLRNAQSTSNGSAVYTRWGKKSCPKSAELVLSGYVGGSRYSHPGAAVDPLCLPRNPEWGNYRDGTDGGKAYIYGAEYQTNGLFGKWHSVYEHDVPCAVCLVRSRSVVKMFPGRKTCDNGWKLEYHGYLMAGHHNHIAGTTYTCVDSDPETLHGGHTDNRGYLFYMVEARCGSLKCPPYVEGREFVCAVCSLEK</sequence>
<dbReference type="PANTHER" id="PTHR24024:SF18">
    <property type="entry name" value="SHORT-CHAIN COLLAGEN C4-LIKE"/>
    <property type="match status" value="1"/>
</dbReference>
<accession>K1RIR2</accession>
<dbReference type="EMBL" id="JH818938">
    <property type="protein sequence ID" value="EKC34066.1"/>
    <property type="molecule type" value="Genomic_DNA"/>
</dbReference>
<dbReference type="AlphaFoldDB" id="K1RIR2"/>